<evidence type="ECO:0000256" key="2">
    <source>
        <dbReference type="ARBA" id="ARBA00022670"/>
    </source>
</evidence>
<dbReference type="Pfam" id="PF09668">
    <property type="entry name" value="Asp_protease"/>
    <property type="match status" value="1"/>
</dbReference>
<proteinExistence type="inferred from homology"/>
<evidence type="ECO:0000256" key="4">
    <source>
        <dbReference type="ARBA" id="ARBA00022801"/>
    </source>
</evidence>
<dbReference type="InterPro" id="IPR001995">
    <property type="entry name" value="Peptidase_A2_cat"/>
</dbReference>
<organism evidence="7 8">
    <name type="scientific">Seminavis robusta</name>
    <dbReference type="NCBI Taxonomy" id="568900"/>
    <lineage>
        <taxon>Eukaryota</taxon>
        <taxon>Sar</taxon>
        <taxon>Stramenopiles</taxon>
        <taxon>Ochrophyta</taxon>
        <taxon>Bacillariophyta</taxon>
        <taxon>Bacillariophyceae</taxon>
        <taxon>Bacillariophycidae</taxon>
        <taxon>Naviculales</taxon>
        <taxon>Naviculaceae</taxon>
        <taxon>Seminavis</taxon>
    </lineage>
</organism>
<dbReference type="Proteomes" id="UP001153069">
    <property type="component" value="Unassembled WGS sequence"/>
</dbReference>
<dbReference type="SUPFAM" id="SSF50630">
    <property type="entry name" value="Acid proteases"/>
    <property type="match status" value="1"/>
</dbReference>
<dbReference type="OrthoDB" id="1047367at2759"/>
<dbReference type="AlphaFoldDB" id="A0A9N8HTL4"/>
<feature type="domain" description="Peptidase A2" evidence="6">
    <location>
        <begin position="135"/>
        <end position="214"/>
    </location>
</feature>
<dbReference type="PANTHER" id="PTHR12917">
    <property type="entry name" value="ASPARTYL PROTEASE DDI-RELATED"/>
    <property type="match status" value="1"/>
</dbReference>
<evidence type="ECO:0000256" key="1">
    <source>
        <dbReference type="ARBA" id="ARBA00009136"/>
    </source>
</evidence>
<keyword evidence="4" id="KW-0378">Hydrolase</keyword>
<dbReference type="PANTHER" id="PTHR12917:SF1">
    <property type="entry name" value="AT13091P"/>
    <property type="match status" value="1"/>
</dbReference>
<comment type="caution">
    <text evidence="7">The sequence shown here is derived from an EMBL/GenBank/DDBJ whole genome shotgun (WGS) entry which is preliminary data.</text>
</comment>
<feature type="region of interest" description="Disordered" evidence="5">
    <location>
        <begin position="51"/>
        <end position="120"/>
    </location>
</feature>
<comment type="similarity">
    <text evidence="1">Belongs to the DDI1 family.</text>
</comment>
<gene>
    <name evidence="7" type="ORF">SEMRO_1608_G285700.1</name>
</gene>
<dbReference type="PROSITE" id="PS50175">
    <property type="entry name" value="ASP_PROT_RETROV"/>
    <property type="match status" value="1"/>
</dbReference>
<dbReference type="InterPro" id="IPR021109">
    <property type="entry name" value="Peptidase_aspartic_dom_sf"/>
</dbReference>
<name>A0A9N8HTL4_9STRA</name>
<evidence type="ECO:0000259" key="6">
    <source>
        <dbReference type="PROSITE" id="PS50175"/>
    </source>
</evidence>
<keyword evidence="3" id="KW-0064">Aspartyl protease</keyword>
<dbReference type="InterPro" id="IPR019103">
    <property type="entry name" value="Peptidase_aspartic_DDI1-type"/>
</dbReference>
<keyword evidence="8" id="KW-1185">Reference proteome</keyword>
<reference evidence="7" key="1">
    <citation type="submission" date="2020-06" db="EMBL/GenBank/DDBJ databases">
        <authorList>
            <consortium name="Plant Systems Biology data submission"/>
        </authorList>
    </citation>
    <scope>NUCLEOTIDE SEQUENCE</scope>
    <source>
        <strain evidence="7">D6</strain>
    </source>
</reference>
<evidence type="ECO:0000256" key="5">
    <source>
        <dbReference type="SAM" id="MobiDB-lite"/>
    </source>
</evidence>
<dbReference type="GO" id="GO:0006508">
    <property type="term" value="P:proteolysis"/>
    <property type="evidence" value="ECO:0007669"/>
    <property type="project" value="UniProtKB-KW"/>
</dbReference>
<dbReference type="GO" id="GO:0004190">
    <property type="term" value="F:aspartic-type endopeptidase activity"/>
    <property type="evidence" value="ECO:0007669"/>
    <property type="project" value="UniProtKB-KW"/>
</dbReference>
<dbReference type="EMBL" id="CAICTM010001606">
    <property type="protein sequence ID" value="CAB9524952.1"/>
    <property type="molecule type" value="Genomic_DNA"/>
</dbReference>
<dbReference type="Gene3D" id="2.40.70.10">
    <property type="entry name" value="Acid Proteases"/>
    <property type="match status" value="1"/>
</dbReference>
<protein>
    <submittedName>
        <fullName evidence="7">DDI1 homolog 2</fullName>
    </submittedName>
</protein>
<evidence type="ECO:0000313" key="8">
    <source>
        <dbReference type="Proteomes" id="UP001153069"/>
    </source>
</evidence>
<accession>A0A9N8HTL4</accession>
<sequence>MATSSARGTDNCKEDAALAQALALVADTEFAEYELCKMFKRSVTTGRRAFFGGKDGRVAPDSSQGSGSASVPREITIRPRESRRRSSTSDVRRSRPMPQLDRIPSLEPVLSDGSSEENNNKHLLHVPCEINHRLVEMMVDTGAQTSVLSSGLMHKLGLARFLNTRHQGVATGVGSAQILGRIERCPVQIGHAEFLLYFSVLETPDDLMILGIDQLRRFNCLVDLGSNKLIFGGRGGVEVDGFKTG</sequence>
<evidence type="ECO:0000313" key="7">
    <source>
        <dbReference type="EMBL" id="CAB9524952.1"/>
    </source>
</evidence>
<keyword evidence="2" id="KW-0645">Protease</keyword>
<evidence type="ECO:0000256" key="3">
    <source>
        <dbReference type="ARBA" id="ARBA00022750"/>
    </source>
</evidence>